<keyword evidence="1" id="KW-0732">Signal</keyword>
<organism evidence="2 3">
    <name type="scientific">Thalassotalea euphylliae</name>
    <dbReference type="NCBI Taxonomy" id="1655234"/>
    <lineage>
        <taxon>Bacteria</taxon>
        <taxon>Pseudomonadati</taxon>
        <taxon>Pseudomonadota</taxon>
        <taxon>Gammaproteobacteria</taxon>
        <taxon>Alteromonadales</taxon>
        <taxon>Colwelliaceae</taxon>
        <taxon>Thalassotalea</taxon>
    </lineage>
</organism>
<feature type="signal peptide" evidence="1">
    <location>
        <begin position="1"/>
        <end position="35"/>
    </location>
</feature>
<protein>
    <recommendedName>
        <fullName evidence="4">Porin</fullName>
    </recommendedName>
</protein>
<evidence type="ECO:0000313" key="2">
    <source>
        <dbReference type="EMBL" id="REL30428.1"/>
    </source>
</evidence>
<dbReference type="RefSeq" id="WP_116014722.1">
    <property type="nucleotide sequence ID" value="NZ_QUOT01000001.1"/>
</dbReference>
<reference evidence="3" key="1">
    <citation type="submission" date="2018-08" db="EMBL/GenBank/DDBJ databases">
        <title>Thalassotalea euphylliae genome.</title>
        <authorList>
            <person name="Summers S."/>
            <person name="Rice S.A."/>
            <person name="Freckelton M.L."/>
            <person name="Nedved B.T."/>
            <person name="Hadfield M.G."/>
        </authorList>
    </citation>
    <scope>NUCLEOTIDE SEQUENCE [LARGE SCALE GENOMIC DNA]</scope>
    <source>
        <strain evidence="3">H3</strain>
    </source>
</reference>
<comment type="caution">
    <text evidence="2">The sequence shown here is derived from an EMBL/GenBank/DDBJ whole genome shotgun (WGS) entry which is preliminary data.</text>
</comment>
<evidence type="ECO:0008006" key="4">
    <source>
        <dbReference type="Google" id="ProtNLM"/>
    </source>
</evidence>
<dbReference type="AlphaFoldDB" id="A0A3E0U0G6"/>
<dbReference type="Proteomes" id="UP000256899">
    <property type="component" value="Unassembled WGS sequence"/>
</dbReference>
<accession>A0A3E0U0G6</accession>
<evidence type="ECO:0000256" key="1">
    <source>
        <dbReference type="SAM" id="SignalP"/>
    </source>
</evidence>
<sequence length="286" mass="31875">MFNLRKLLISQRSKPTLAVIGASAAAILSSGLANAGAWVPKQGEGYNKLAYAYYEADEFRGDNDNFSEFIGENTSFYGEYGLGNNFAVYGQLLYQSLEQTDANNVKQTNNGFGDAEIGIRYQWQADPFVLSTSFLAKLPYLYDEDDDLALGNGQEDYELRVLLGKSLNQYGYLGAEFGYRYRSGAPSDEYRYLLEYGFSVNNNLYLRTKLDGVLSAENADSNASDTNANLLVVPEFDSGKWELTAGWTFDSSSKNKWGLELTYTQDIYGKNTLEGDSIQLGLTRVF</sequence>
<name>A0A3E0U0G6_9GAMM</name>
<dbReference type="EMBL" id="QUOT01000001">
    <property type="protein sequence ID" value="REL30428.1"/>
    <property type="molecule type" value="Genomic_DNA"/>
</dbReference>
<keyword evidence="3" id="KW-1185">Reference proteome</keyword>
<proteinExistence type="predicted"/>
<feature type="chain" id="PRO_5017791194" description="Porin" evidence="1">
    <location>
        <begin position="36"/>
        <end position="286"/>
    </location>
</feature>
<gene>
    <name evidence="2" type="ORF">DXX94_06745</name>
</gene>
<evidence type="ECO:0000313" key="3">
    <source>
        <dbReference type="Proteomes" id="UP000256899"/>
    </source>
</evidence>